<evidence type="ECO:0000313" key="3">
    <source>
        <dbReference type="Proteomes" id="UP000634136"/>
    </source>
</evidence>
<reference evidence="2" key="1">
    <citation type="submission" date="2020-09" db="EMBL/GenBank/DDBJ databases">
        <title>Genome-Enabled Discovery of Anthraquinone Biosynthesis in Senna tora.</title>
        <authorList>
            <person name="Kang S.-H."/>
            <person name="Pandey R.P."/>
            <person name="Lee C.-M."/>
            <person name="Sim J.-S."/>
            <person name="Jeong J.-T."/>
            <person name="Choi B.-S."/>
            <person name="Jung M."/>
            <person name="Ginzburg D."/>
            <person name="Zhao K."/>
            <person name="Won S.Y."/>
            <person name="Oh T.-J."/>
            <person name="Yu Y."/>
            <person name="Kim N.-H."/>
            <person name="Lee O.R."/>
            <person name="Lee T.-H."/>
            <person name="Bashyal P."/>
            <person name="Kim T.-S."/>
            <person name="Lee W.-H."/>
            <person name="Kawkins C."/>
            <person name="Kim C.-K."/>
            <person name="Kim J.S."/>
            <person name="Ahn B.O."/>
            <person name="Rhee S.Y."/>
            <person name="Sohng J.K."/>
        </authorList>
    </citation>
    <scope>NUCLEOTIDE SEQUENCE</scope>
    <source>
        <tissue evidence="2">Leaf</tissue>
    </source>
</reference>
<dbReference type="Proteomes" id="UP000634136">
    <property type="component" value="Unassembled WGS sequence"/>
</dbReference>
<keyword evidence="3" id="KW-1185">Reference proteome</keyword>
<gene>
    <name evidence="2" type="ORF">G2W53_028019</name>
</gene>
<organism evidence="2 3">
    <name type="scientific">Senna tora</name>
    <dbReference type="NCBI Taxonomy" id="362788"/>
    <lineage>
        <taxon>Eukaryota</taxon>
        <taxon>Viridiplantae</taxon>
        <taxon>Streptophyta</taxon>
        <taxon>Embryophyta</taxon>
        <taxon>Tracheophyta</taxon>
        <taxon>Spermatophyta</taxon>
        <taxon>Magnoliopsida</taxon>
        <taxon>eudicotyledons</taxon>
        <taxon>Gunneridae</taxon>
        <taxon>Pentapetalae</taxon>
        <taxon>rosids</taxon>
        <taxon>fabids</taxon>
        <taxon>Fabales</taxon>
        <taxon>Fabaceae</taxon>
        <taxon>Caesalpinioideae</taxon>
        <taxon>Cassia clade</taxon>
        <taxon>Senna</taxon>
    </lineage>
</organism>
<feature type="compositionally biased region" description="Polar residues" evidence="1">
    <location>
        <begin position="1"/>
        <end position="10"/>
    </location>
</feature>
<dbReference type="EMBL" id="JAAIUW010000009">
    <property type="protein sequence ID" value="KAF7814050.1"/>
    <property type="molecule type" value="Genomic_DNA"/>
</dbReference>
<comment type="caution">
    <text evidence="2">The sequence shown here is derived from an EMBL/GenBank/DDBJ whole genome shotgun (WGS) entry which is preliminary data.</text>
</comment>
<name>A0A834T3N2_9FABA</name>
<sequence>MKRSKYTQGEKNGMKRKVTFSNKGEGKLLPNKAKSRICKPGSGSLKKTKPVALLPVGFTWKCNNPFGNTIRSSLAAESPSPLTPGYWPTKAGLTAALMMFVVFPDATKPENTKSFTVTLTAGMHG</sequence>
<evidence type="ECO:0000313" key="2">
    <source>
        <dbReference type="EMBL" id="KAF7814050.1"/>
    </source>
</evidence>
<feature type="region of interest" description="Disordered" evidence="1">
    <location>
        <begin position="1"/>
        <end position="41"/>
    </location>
</feature>
<proteinExistence type="predicted"/>
<accession>A0A834T3N2</accession>
<evidence type="ECO:0000256" key="1">
    <source>
        <dbReference type="SAM" id="MobiDB-lite"/>
    </source>
</evidence>
<dbReference type="AlphaFoldDB" id="A0A834T3N2"/>
<protein>
    <submittedName>
        <fullName evidence="2">Germin-like protein 8-14</fullName>
    </submittedName>
</protein>